<keyword evidence="12" id="KW-1185">Reference proteome</keyword>
<feature type="compositionally biased region" description="Basic and acidic residues" evidence="8">
    <location>
        <begin position="526"/>
        <end position="536"/>
    </location>
</feature>
<dbReference type="InterPro" id="IPR000961">
    <property type="entry name" value="AGC-kinase_C"/>
</dbReference>
<evidence type="ECO:0000256" key="1">
    <source>
        <dbReference type="ARBA" id="ARBA00022527"/>
    </source>
</evidence>
<feature type="domain" description="Protein kinase" evidence="9">
    <location>
        <begin position="226"/>
        <end position="485"/>
    </location>
</feature>
<dbReference type="GO" id="GO:0004674">
    <property type="term" value="F:protein serine/threonine kinase activity"/>
    <property type="evidence" value="ECO:0007669"/>
    <property type="project" value="UniProtKB-KW"/>
</dbReference>
<keyword evidence="1" id="KW-0723">Serine/threonine-protein kinase</keyword>
<keyword evidence="4 7" id="KW-0547">Nucleotide-binding</keyword>
<feature type="compositionally biased region" description="Basic residues" evidence="8">
    <location>
        <begin position="537"/>
        <end position="547"/>
    </location>
</feature>
<feature type="binding site" evidence="7">
    <location>
        <position position="253"/>
    </location>
    <ligand>
        <name>ATP</name>
        <dbReference type="ChEBI" id="CHEBI:30616"/>
    </ligand>
</feature>
<comment type="caution">
    <text evidence="11">The sequence shown here is derived from an EMBL/GenBank/DDBJ whole genome shotgun (WGS) entry which is preliminary data.</text>
</comment>
<name>A0AAD7XQT2_9STRA</name>
<dbReference type="Gene3D" id="3.30.200.20">
    <property type="entry name" value="Phosphorylase Kinase, domain 1"/>
    <property type="match status" value="1"/>
</dbReference>
<organism evidence="11 12">
    <name type="scientific">Chrysophaeum taylorii</name>
    <dbReference type="NCBI Taxonomy" id="2483200"/>
    <lineage>
        <taxon>Eukaryota</taxon>
        <taxon>Sar</taxon>
        <taxon>Stramenopiles</taxon>
        <taxon>Ochrophyta</taxon>
        <taxon>Pelagophyceae</taxon>
        <taxon>Pelagomonadales</taxon>
        <taxon>Pelagomonadaceae</taxon>
        <taxon>Chrysophaeum</taxon>
    </lineage>
</organism>
<evidence type="ECO:0000256" key="3">
    <source>
        <dbReference type="ARBA" id="ARBA00022679"/>
    </source>
</evidence>
<dbReference type="PROSITE" id="PS51285">
    <property type="entry name" value="AGC_KINASE_CTER"/>
    <property type="match status" value="1"/>
</dbReference>
<keyword evidence="2" id="KW-0597">Phosphoprotein</keyword>
<evidence type="ECO:0000313" key="11">
    <source>
        <dbReference type="EMBL" id="KAJ8605576.1"/>
    </source>
</evidence>
<dbReference type="GO" id="GO:0005524">
    <property type="term" value="F:ATP binding"/>
    <property type="evidence" value="ECO:0007669"/>
    <property type="project" value="UniProtKB-UniRule"/>
</dbReference>
<dbReference type="SUPFAM" id="SSF56112">
    <property type="entry name" value="Protein kinase-like (PK-like)"/>
    <property type="match status" value="1"/>
</dbReference>
<dbReference type="PROSITE" id="PS50011">
    <property type="entry name" value="PROTEIN_KINASE_DOM"/>
    <property type="match status" value="1"/>
</dbReference>
<dbReference type="InterPro" id="IPR008271">
    <property type="entry name" value="Ser/Thr_kinase_AS"/>
</dbReference>
<evidence type="ECO:0000256" key="2">
    <source>
        <dbReference type="ARBA" id="ARBA00022553"/>
    </source>
</evidence>
<evidence type="ECO:0000256" key="8">
    <source>
        <dbReference type="SAM" id="MobiDB-lite"/>
    </source>
</evidence>
<dbReference type="EMBL" id="JAQMWT010000314">
    <property type="protein sequence ID" value="KAJ8605576.1"/>
    <property type="molecule type" value="Genomic_DNA"/>
</dbReference>
<dbReference type="SMART" id="SM00220">
    <property type="entry name" value="S_TKc"/>
    <property type="match status" value="1"/>
</dbReference>
<feature type="domain" description="AGC-kinase C-terminal" evidence="10">
    <location>
        <begin position="486"/>
        <end position="561"/>
    </location>
</feature>
<protein>
    <submittedName>
        <fullName evidence="11">Uncharacterized protein</fullName>
    </submittedName>
</protein>
<dbReference type="PANTHER" id="PTHR24351">
    <property type="entry name" value="RIBOSOMAL PROTEIN S6 KINASE"/>
    <property type="match status" value="1"/>
</dbReference>
<dbReference type="PROSITE" id="PS00107">
    <property type="entry name" value="PROTEIN_KINASE_ATP"/>
    <property type="match status" value="1"/>
</dbReference>
<dbReference type="PROSITE" id="PS00108">
    <property type="entry name" value="PROTEIN_KINASE_ST"/>
    <property type="match status" value="1"/>
</dbReference>
<evidence type="ECO:0000313" key="12">
    <source>
        <dbReference type="Proteomes" id="UP001230188"/>
    </source>
</evidence>
<dbReference type="Gene3D" id="1.10.510.10">
    <property type="entry name" value="Transferase(Phosphotransferase) domain 1"/>
    <property type="match status" value="1"/>
</dbReference>
<dbReference type="Proteomes" id="UP001230188">
    <property type="component" value="Unassembled WGS sequence"/>
</dbReference>
<proteinExistence type="predicted"/>
<dbReference type="InterPro" id="IPR017441">
    <property type="entry name" value="Protein_kinase_ATP_BS"/>
</dbReference>
<gene>
    <name evidence="11" type="ORF">CTAYLR_000166</name>
</gene>
<evidence type="ECO:0000256" key="5">
    <source>
        <dbReference type="ARBA" id="ARBA00022777"/>
    </source>
</evidence>
<dbReference type="Pfam" id="PF00069">
    <property type="entry name" value="Pkinase"/>
    <property type="match status" value="1"/>
</dbReference>
<dbReference type="InterPro" id="IPR011009">
    <property type="entry name" value="Kinase-like_dom_sf"/>
</dbReference>
<evidence type="ECO:0000259" key="9">
    <source>
        <dbReference type="PROSITE" id="PS50011"/>
    </source>
</evidence>
<keyword evidence="6 7" id="KW-0067">ATP-binding</keyword>
<evidence type="ECO:0000256" key="6">
    <source>
        <dbReference type="ARBA" id="ARBA00022840"/>
    </source>
</evidence>
<dbReference type="InterPro" id="IPR045270">
    <property type="entry name" value="STKc_AGC"/>
</dbReference>
<evidence type="ECO:0000259" key="10">
    <source>
        <dbReference type="PROSITE" id="PS51285"/>
    </source>
</evidence>
<sequence length="561" mass="63346">MSGDYIDVCLYSVLEGEWVPHEEWVHCECVEVERVGGGSERRLEVFSRTQVLASVLVTENTKLRRLDENFYHVEGAMPAAIGLQFLRTEDALELERRMLWVGEEEIRRQLEAKGFAARDVLKAQHILGREAQARDIINFIFDTTVEEEEEDSKKKAEAVLSAWGRTGGPNLENPLEEWSAYSPPEEPKMEAIEEDWSVYEGSDTPPPPPPPPRESETTMVHELEGFAPLRVLGRGAFSTVLLVSRDSQFMAMKVISKSQIVQAGLERAVKVERHVLRVVRHPFLVKLLHAFQSESRLYLLTDFYEAGSLEGKVPLGVEVARVLVAEVSLALAHLHSKNILHRDVKAANVLLDLRGHAHLADYGLAKVIEDKKSSSSSSSSSSKQQQQRSFAGTLEYMAPEYLAKNTTVPGVPADWWALGCLLAEISQGFTPFRATAPRQLMANILHADPVVKERETRGVLLEGLLVREPAKRLADVKSLSTHRFFRGLDFGKVMEKRVEPPFDPKPTSTDPRGVDDIIKRYFLEEEGRTPADDRRRPTTPRQRRRRFFAGFSFRQNTTTTQ</sequence>
<keyword evidence="3" id="KW-0808">Transferase</keyword>
<reference evidence="11" key="1">
    <citation type="submission" date="2023-01" db="EMBL/GenBank/DDBJ databases">
        <title>Metagenome sequencing of chrysophaentin producing Chrysophaeum taylorii.</title>
        <authorList>
            <person name="Davison J."/>
            <person name="Bewley C."/>
        </authorList>
    </citation>
    <scope>NUCLEOTIDE SEQUENCE</scope>
    <source>
        <strain evidence="11">NIES-1699</strain>
    </source>
</reference>
<dbReference type="InterPro" id="IPR000719">
    <property type="entry name" value="Prot_kinase_dom"/>
</dbReference>
<evidence type="ECO:0000256" key="4">
    <source>
        <dbReference type="ARBA" id="ARBA00022741"/>
    </source>
</evidence>
<evidence type="ECO:0000256" key="7">
    <source>
        <dbReference type="PROSITE-ProRule" id="PRU10141"/>
    </source>
</evidence>
<dbReference type="CDD" id="cd05123">
    <property type="entry name" value="STKc_AGC"/>
    <property type="match status" value="1"/>
</dbReference>
<accession>A0AAD7XQT2</accession>
<feature type="region of interest" description="Disordered" evidence="8">
    <location>
        <begin position="526"/>
        <end position="561"/>
    </location>
</feature>
<dbReference type="AlphaFoldDB" id="A0AAD7XQT2"/>
<keyword evidence="5" id="KW-0418">Kinase</keyword>